<dbReference type="Pfam" id="PF05719">
    <property type="entry name" value="GPP34"/>
    <property type="match status" value="1"/>
</dbReference>
<keyword evidence="2" id="KW-0333">Golgi apparatus</keyword>
<dbReference type="EMBL" id="VAWE01000001">
    <property type="protein sequence ID" value="TLQ43001.1"/>
    <property type="molecule type" value="Genomic_DNA"/>
</dbReference>
<dbReference type="GO" id="GO:0012505">
    <property type="term" value="C:endomembrane system"/>
    <property type="evidence" value="ECO:0007669"/>
    <property type="project" value="UniProtKB-ARBA"/>
</dbReference>
<dbReference type="RefSeq" id="WP_138052417.1">
    <property type="nucleotide sequence ID" value="NZ_VAWE01000001.1"/>
</dbReference>
<sequence length="269" mass="27821">MTTARDLMITAMDVAPSRPVTQGDLSLALAGAEVVDLLAAEAVTLDGDRIVPGLGPATGDPLLAQAVSSLVREAPYELVGDWLWRRGRGLSAAYLAALEAEGLFGRPRRRGLRFRAGREAPADSADRRAAAERLASDEPVLAALASAVGIRDDGVGGGEEGPDREKPVHPESPESPENPENPETGYEGRHETGSGAGTGSEGGRGTGGDRAGDGTGTGGLQEGSGGFPSVSDDVDTVLAAVLDALTQLEAMRQRRSVEQAAFDNIWRGD</sequence>
<evidence type="ECO:0000313" key="7">
    <source>
        <dbReference type="Proteomes" id="UP000305921"/>
    </source>
</evidence>
<evidence type="ECO:0000256" key="3">
    <source>
        <dbReference type="ARBA" id="ARBA00023121"/>
    </source>
</evidence>
<evidence type="ECO:0000313" key="6">
    <source>
        <dbReference type="EMBL" id="TLQ43001.1"/>
    </source>
</evidence>
<evidence type="ECO:0000256" key="1">
    <source>
        <dbReference type="ARBA" id="ARBA00004255"/>
    </source>
</evidence>
<gene>
    <name evidence="6" type="ORF">FEF34_07430</name>
</gene>
<feature type="compositionally biased region" description="Gly residues" evidence="5">
    <location>
        <begin position="194"/>
        <end position="226"/>
    </location>
</feature>
<evidence type="ECO:0000256" key="2">
    <source>
        <dbReference type="ARBA" id="ARBA00023034"/>
    </source>
</evidence>
<dbReference type="GO" id="GO:0070273">
    <property type="term" value="F:phosphatidylinositol-4-phosphate binding"/>
    <property type="evidence" value="ECO:0007669"/>
    <property type="project" value="InterPro"/>
</dbReference>
<dbReference type="Proteomes" id="UP000305921">
    <property type="component" value="Unassembled WGS sequence"/>
</dbReference>
<evidence type="ECO:0000256" key="4">
    <source>
        <dbReference type="ARBA" id="ARBA00023136"/>
    </source>
</evidence>
<dbReference type="Gene3D" id="1.10.3630.10">
    <property type="entry name" value="yeast vps74-n-term truncation variant domain like"/>
    <property type="match status" value="1"/>
</dbReference>
<feature type="region of interest" description="Disordered" evidence="5">
    <location>
        <begin position="148"/>
        <end position="232"/>
    </location>
</feature>
<dbReference type="GO" id="GO:0005737">
    <property type="term" value="C:cytoplasm"/>
    <property type="evidence" value="ECO:0007669"/>
    <property type="project" value="UniProtKB-ARBA"/>
</dbReference>
<name>A0A5R9DZB6_9ACTN</name>
<keyword evidence="3" id="KW-0446">Lipid-binding</keyword>
<dbReference type="AlphaFoldDB" id="A0A5R9DZB6"/>
<feature type="region of interest" description="Disordered" evidence="5">
    <location>
        <begin position="115"/>
        <end position="134"/>
    </location>
</feature>
<proteinExistence type="predicted"/>
<comment type="subcellular location">
    <subcellularLocation>
        <location evidence="1">Golgi apparatus membrane</location>
        <topology evidence="1">Peripheral membrane protein</topology>
        <orientation evidence="1">Cytoplasmic side</orientation>
    </subcellularLocation>
</comment>
<protein>
    <submittedName>
        <fullName evidence="6">GPP34 family phosphoprotein</fullName>
    </submittedName>
</protein>
<reference evidence="6 7" key="1">
    <citation type="submission" date="2019-05" db="EMBL/GenBank/DDBJ databases">
        <title>Streptomyces marianii sp. nov., a novel marine actinomycete from southern coast of India.</title>
        <authorList>
            <person name="Iniyan A.M."/>
            <person name="Wink J."/>
            <person name="Ramprasad E."/>
            <person name="Ramana C.V."/>
            <person name="Bunk B."/>
            <person name="Sproer C."/>
            <person name="Joseph F.-J.R.S."/>
            <person name="Vincent S.G.P."/>
        </authorList>
    </citation>
    <scope>NUCLEOTIDE SEQUENCE [LARGE SCALE GENOMIC DNA]</scope>
    <source>
        <strain evidence="6 7">ICN19</strain>
    </source>
</reference>
<feature type="compositionally biased region" description="Basic and acidic residues" evidence="5">
    <location>
        <begin position="161"/>
        <end position="172"/>
    </location>
</feature>
<accession>A0A5R9DZB6</accession>
<feature type="compositionally biased region" description="Basic and acidic residues" evidence="5">
    <location>
        <begin position="116"/>
        <end position="134"/>
    </location>
</feature>
<comment type="caution">
    <text evidence="6">The sequence shown here is derived from an EMBL/GenBank/DDBJ whole genome shotgun (WGS) entry which is preliminary data.</text>
</comment>
<dbReference type="InterPro" id="IPR008628">
    <property type="entry name" value="GPP34-like"/>
</dbReference>
<keyword evidence="7" id="KW-1185">Reference proteome</keyword>
<organism evidence="6 7">
    <name type="scientific">Streptomyces marianii</name>
    <dbReference type="NCBI Taxonomy" id="1817406"/>
    <lineage>
        <taxon>Bacteria</taxon>
        <taxon>Bacillati</taxon>
        <taxon>Actinomycetota</taxon>
        <taxon>Actinomycetes</taxon>
        <taxon>Kitasatosporales</taxon>
        <taxon>Streptomycetaceae</taxon>
        <taxon>Streptomyces</taxon>
    </lineage>
</organism>
<dbReference type="InterPro" id="IPR038261">
    <property type="entry name" value="GPP34-like_sf"/>
</dbReference>
<dbReference type="OrthoDB" id="3871310at2"/>
<evidence type="ECO:0000256" key="5">
    <source>
        <dbReference type="SAM" id="MobiDB-lite"/>
    </source>
</evidence>
<keyword evidence="4" id="KW-0472">Membrane</keyword>